<dbReference type="GeneID" id="57773800"/>
<evidence type="ECO:0000259" key="6">
    <source>
        <dbReference type="Pfam" id="PF21715"/>
    </source>
</evidence>
<comment type="similarity">
    <text evidence="1">Belongs to the SorC transcriptional regulatory family.</text>
</comment>
<evidence type="ECO:0000256" key="4">
    <source>
        <dbReference type="ARBA" id="ARBA00023163"/>
    </source>
</evidence>
<reference evidence="7 9" key="1">
    <citation type="submission" date="2016-01" db="EMBL/GenBank/DDBJ databases">
        <authorList>
            <person name="Oliw E.H."/>
        </authorList>
    </citation>
    <scope>NUCLEOTIDE SEQUENCE [LARGE SCALE GENOMIC DNA]</scope>
    <source>
        <strain evidence="7 9">CMW7756B</strain>
    </source>
</reference>
<gene>
    <name evidence="7" type="ORF">HMPREF3233_01446</name>
    <name evidence="8" type="ORF">QP520_01160</name>
</gene>
<dbReference type="InterPro" id="IPR051054">
    <property type="entry name" value="SorC_transcr_regulators"/>
</dbReference>
<dbReference type="EMBL" id="JASORJ010000001">
    <property type="protein sequence ID" value="MDK7356243.1"/>
    <property type="molecule type" value="Genomic_DNA"/>
</dbReference>
<name>A0A133S363_9FIRM</name>
<dbReference type="SUPFAM" id="SSF100950">
    <property type="entry name" value="NagB/RpiA/CoA transferase-like"/>
    <property type="match status" value="1"/>
</dbReference>
<dbReference type="Gene3D" id="3.40.50.1360">
    <property type="match status" value="1"/>
</dbReference>
<dbReference type="PANTHER" id="PTHR34294">
    <property type="entry name" value="TRANSCRIPTIONAL REGULATOR-RELATED"/>
    <property type="match status" value="1"/>
</dbReference>
<dbReference type="Proteomes" id="UP001236274">
    <property type="component" value="Unassembled WGS sequence"/>
</dbReference>
<evidence type="ECO:0000313" key="9">
    <source>
        <dbReference type="Proteomes" id="UP000070226"/>
    </source>
</evidence>
<dbReference type="Gene3D" id="1.10.10.10">
    <property type="entry name" value="Winged helix-like DNA-binding domain superfamily/Winged helix DNA-binding domain"/>
    <property type="match status" value="1"/>
</dbReference>
<feature type="domain" description="Sugar-binding" evidence="5">
    <location>
        <begin position="91"/>
        <end position="331"/>
    </location>
</feature>
<sequence>MNELLMVCERIAPELMTVLKDRYKLLSHLAYEEPLGRRSLALATDISERAVRSHVDALRGNGLVEISKPGIYLSAEGRELVPKLRSILYEYERVGELEQRLKAALHIDDVIITPSEGSLMLKRLGFTAAKVVQRMVTDESVIAVSGGSTMAAMADEMPSSVLHPVVVPARGGVGEVVEYQANVIASVLAERWHGSYKMLHLPDGLSKDSLDMLVTLEPQIKEISELIHRTDILVFGIGQALHMADVRHIPEDVRRQLVDGDAVGEALGQYCSMDGSIVYATNNIGLSLRDIVNIPHVVAVAGGFDKAGAIISVMRSCKKGILIIDDQAAEGMRQLLNIPAL</sequence>
<dbReference type="RefSeq" id="WP_005383581.1">
    <property type="nucleotide sequence ID" value="NZ_CABKSO010000001.1"/>
</dbReference>
<accession>A0A133S363</accession>
<dbReference type="InterPro" id="IPR036390">
    <property type="entry name" value="WH_DNA-bd_sf"/>
</dbReference>
<evidence type="ECO:0000256" key="2">
    <source>
        <dbReference type="ARBA" id="ARBA00023015"/>
    </source>
</evidence>
<dbReference type="Pfam" id="PF04198">
    <property type="entry name" value="Sugar-bind"/>
    <property type="match status" value="1"/>
</dbReference>
<protein>
    <submittedName>
        <fullName evidence="7">Putative transcriptional regulator</fullName>
    </submittedName>
    <submittedName>
        <fullName evidence="8">Sugar-binding domain-containing protein</fullName>
    </submittedName>
</protein>
<dbReference type="AlphaFoldDB" id="A0A133S363"/>
<organism evidence="7">
    <name type="scientific">Veillonella atypica</name>
    <dbReference type="NCBI Taxonomy" id="39777"/>
    <lineage>
        <taxon>Bacteria</taxon>
        <taxon>Bacillati</taxon>
        <taxon>Bacillota</taxon>
        <taxon>Negativicutes</taxon>
        <taxon>Veillonellales</taxon>
        <taxon>Veillonellaceae</taxon>
        <taxon>Veillonella</taxon>
    </lineage>
</organism>
<reference evidence="8" key="2">
    <citation type="submission" date="2023-05" db="EMBL/GenBank/DDBJ databases">
        <title>Cataloging the Phylogenetic Diversity of Human Bladder Bacteria.</title>
        <authorList>
            <person name="Du J."/>
        </authorList>
    </citation>
    <scope>NUCLEOTIDE SEQUENCE</scope>
    <source>
        <strain evidence="8">UMB10101</strain>
    </source>
</reference>
<dbReference type="GO" id="GO:0030246">
    <property type="term" value="F:carbohydrate binding"/>
    <property type="evidence" value="ECO:0007669"/>
    <property type="project" value="InterPro"/>
</dbReference>
<dbReference type="STRING" id="39777.B7L28_05385"/>
<feature type="domain" description="CggR N-terminal DNA binding" evidence="6">
    <location>
        <begin position="18"/>
        <end position="87"/>
    </location>
</feature>
<evidence type="ECO:0000256" key="1">
    <source>
        <dbReference type="ARBA" id="ARBA00010466"/>
    </source>
</evidence>
<dbReference type="InterPro" id="IPR007324">
    <property type="entry name" value="Sugar-bd_dom_put"/>
</dbReference>
<evidence type="ECO:0000256" key="3">
    <source>
        <dbReference type="ARBA" id="ARBA00023125"/>
    </source>
</evidence>
<keyword evidence="3" id="KW-0238">DNA-binding</keyword>
<dbReference type="InterPro" id="IPR036388">
    <property type="entry name" value="WH-like_DNA-bd_sf"/>
</dbReference>
<dbReference type="PANTHER" id="PTHR34294:SF5">
    <property type="entry name" value="CENTRAL GLYCOLYTIC GENES REGULATOR"/>
    <property type="match status" value="1"/>
</dbReference>
<dbReference type="Proteomes" id="UP000070226">
    <property type="component" value="Unassembled WGS sequence"/>
</dbReference>
<evidence type="ECO:0000313" key="8">
    <source>
        <dbReference type="EMBL" id="MDK7356243.1"/>
    </source>
</evidence>
<evidence type="ECO:0000259" key="5">
    <source>
        <dbReference type="Pfam" id="PF04198"/>
    </source>
</evidence>
<dbReference type="PATRIC" id="fig|39777.7.peg.1412"/>
<dbReference type="Pfam" id="PF21715">
    <property type="entry name" value="CggR_N"/>
    <property type="match status" value="1"/>
</dbReference>
<dbReference type="EMBL" id="LRQT01000079">
    <property type="protein sequence ID" value="KXA62883.1"/>
    <property type="molecule type" value="Genomic_DNA"/>
</dbReference>
<dbReference type="SUPFAM" id="SSF46785">
    <property type="entry name" value="Winged helix' DNA-binding domain"/>
    <property type="match status" value="1"/>
</dbReference>
<comment type="caution">
    <text evidence="7">The sequence shown here is derived from an EMBL/GenBank/DDBJ whole genome shotgun (WGS) entry which is preliminary data.</text>
</comment>
<keyword evidence="2" id="KW-0805">Transcription regulation</keyword>
<dbReference type="InterPro" id="IPR037171">
    <property type="entry name" value="NagB/RpiA_transferase-like"/>
</dbReference>
<dbReference type="InterPro" id="IPR048715">
    <property type="entry name" value="CggR_N"/>
</dbReference>
<dbReference type="GO" id="GO:0003677">
    <property type="term" value="F:DNA binding"/>
    <property type="evidence" value="ECO:0007669"/>
    <property type="project" value="UniProtKB-KW"/>
</dbReference>
<proteinExistence type="inferred from homology"/>
<keyword evidence="4" id="KW-0804">Transcription</keyword>
<evidence type="ECO:0000313" key="7">
    <source>
        <dbReference type="EMBL" id="KXA62883.1"/>
    </source>
</evidence>